<name>A0A8E2JQM8_9PEZI</name>
<feature type="non-terminal residue" evidence="1">
    <location>
        <position position="1"/>
    </location>
</feature>
<organism evidence="1 2">
    <name type="scientific">Glonium stellatum</name>
    <dbReference type="NCBI Taxonomy" id="574774"/>
    <lineage>
        <taxon>Eukaryota</taxon>
        <taxon>Fungi</taxon>
        <taxon>Dikarya</taxon>
        <taxon>Ascomycota</taxon>
        <taxon>Pezizomycotina</taxon>
        <taxon>Dothideomycetes</taxon>
        <taxon>Pleosporomycetidae</taxon>
        <taxon>Gloniales</taxon>
        <taxon>Gloniaceae</taxon>
        <taxon>Glonium</taxon>
    </lineage>
</organism>
<keyword evidence="2" id="KW-1185">Reference proteome</keyword>
<accession>A0A8E2JQM8</accession>
<gene>
    <name evidence="1" type="ORF">AOQ84DRAFT_271822</name>
</gene>
<evidence type="ECO:0000313" key="2">
    <source>
        <dbReference type="Proteomes" id="UP000250140"/>
    </source>
</evidence>
<protein>
    <submittedName>
        <fullName evidence="1">Uncharacterized protein</fullName>
    </submittedName>
</protein>
<dbReference type="AlphaFoldDB" id="A0A8E2JQM8"/>
<evidence type="ECO:0000313" key="1">
    <source>
        <dbReference type="EMBL" id="OCL05494.1"/>
    </source>
</evidence>
<feature type="non-terminal residue" evidence="1">
    <location>
        <position position="122"/>
    </location>
</feature>
<proteinExistence type="predicted"/>
<dbReference type="OrthoDB" id="3705674at2759"/>
<sequence>LTKISAKVKQLKTDGMMRGDRDVLKDRLKLIWGEPSETPEDRSGSATKWRKARARRAYTELQDANEHLFLAVVLAISPTECAKTSFENVLEHFFRLGDYKPYQLNLSPADKRFFESTAAEQG</sequence>
<reference evidence="1 2" key="1">
    <citation type="journal article" date="2016" name="Nat. Commun.">
        <title>Ectomycorrhizal ecology is imprinted in the genome of the dominant symbiotic fungus Cenococcum geophilum.</title>
        <authorList>
            <consortium name="DOE Joint Genome Institute"/>
            <person name="Peter M."/>
            <person name="Kohler A."/>
            <person name="Ohm R.A."/>
            <person name="Kuo A."/>
            <person name="Krutzmann J."/>
            <person name="Morin E."/>
            <person name="Arend M."/>
            <person name="Barry K.W."/>
            <person name="Binder M."/>
            <person name="Choi C."/>
            <person name="Clum A."/>
            <person name="Copeland A."/>
            <person name="Grisel N."/>
            <person name="Haridas S."/>
            <person name="Kipfer T."/>
            <person name="LaButti K."/>
            <person name="Lindquist E."/>
            <person name="Lipzen A."/>
            <person name="Maire R."/>
            <person name="Meier B."/>
            <person name="Mihaltcheva S."/>
            <person name="Molinier V."/>
            <person name="Murat C."/>
            <person name="Poggeler S."/>
            <person name="Quandt C.A."/>
            <person name="Sperisen C."/>
            <person name="Tritt A."/>
            <person name="Tisserant E."/>
            <person name="Crous P.W."/>
            <person name="Henrissat B."/>
            <person name="Nehls U."/>
            <person name="Egli S."/>
            <person name="Spatafora J.W."/>
            <person name="Grigoriev I.V."/>
            <person name="Martin F.M."/>
        </authorList>
    </citation>
    <scope>NUCLEOTIDE SEQUENCE [LARGE SCALE GENOMIC DNA]</scope>
    <source>
        <strain evidence="1 2">CBS 207.34</strain>
    </source>
</reference>
<dbReference type="Proteomes" id="UP000250140">
    <property type="component" value="Unassembled WGS sequence"/>
</dbReference>
<dbReference type="EMBL" id="KV750273">
    <property type="protein sequence ID" value="OCL05494.1"/>
    <property type="molecule type" value="Genomic_DNA"/>
</dbReference>